<organism evidence="4 5">
    <name type="scientific">Xenophilus arseniciresistens</name>
    <dbReference type="NCBI Taxonomy" id="1283306"/>
    <lineage>
        <taxon>Bacteria</taxon>
        <taxon>Pseudomonadati</taxon>
        <taxon>Pseudomonadota</taxon>
        <taxon>Betaproteobacteria</taxon>
        <taxon>Burkholderiales</taxon>
        <taxon>Comamonadaceae</taxon>
        <taxon>Xenophilus</taxon>
    </lineage>
</organism>
<reference evidence="4" key="1">
    <citation type="submission" date="2023-01" db="EMBL/GenBank/DDBJ databases">
        <title>Xenophilus mangrovi sp. nov., isolated from soil of Mangrove nature reserve.</title>
        <authorList>
            <person name="Xu S."/>
            <person name="Liu Z."/>
            <person name="Xu Y."/>
        </authorList>
    </citation>
    <scope>NUCLEOTIDE SEQUENCE</scope>
    <source>
        <strain evidence="4">YW8</strain>
    </source>
</reference>
<dbReference type="PANTHER" id="PTHR39206:SF1">
    <property type="entry name" value="SLL8004 PROTEIN"/>
    <property type="match status" value="1"/>
</dbReference>
<evidence type="ECO:0000259" key="3">
    <source>
        <dbReference type="Pfam" id="PF06414"/>
    </source>
</evidence>
<dbReference type="EMBL" id="JAQIPB010000001">
    <property type="protein sequence ID" value="MDA7415591.1"/>
    <property type="molecule type" value="Genomic_DNA"/>
</dbReference>
<gene>
    <name evidence="4" type="ORF">PGB34_04385</name>
</gene>
<dbReference type="InterPro" id="IPR010488">
    <property type="entry name" value="Zeta_toxin_domain"/>
</dbReference>
<feature type="domain" description="Zeta toxin" evidence="3">
    <location>
        <begin position="4"/>
        <end position="144"/>
    </location>
</feature>
<proteinExistence type="predicted"/>
<evidence type="ECO:0000313" key="5">
    <source>
        <dbReference type="Proteomes" id="UP001212602"/>
    </source>
</evidence>
<keyword evidence="1" id="KW-0547">Nucleotide-binding</keyword>
<dbReference type="AlphaFoldDB" id="A0AAE3N5G2"/>
<dbReference type="GO" id="GO:0016301">
    <property type="term" value="F:kinase activity"/>
    <property type="evidence" value="ECO:0007669"/>
    <property type="project" value="InterPro"/>
</dbReference>
<protein>
    <submittedName>
        <fullName evidence="4">Zeta toxin family protein</fullName>
    </submittedName>
</protein>
<dbReference type="Proteomes" id="UP001212602">
    <property type="component" value="Unassembled WGS sequence"/>
</dbReference>
<evidence type="ECO:0000313" key="4">
    <source>
        <dbReference type="EMBL" id="MDA7415591.1"/>
    </source>
</evidence>
<dbReference type="GO" id="GO:0005524">
    <property type="term" value="F:ATP binding"/>
    <property type="evidence" value="ECO:0007669"/>
    <property type="project" value="UniProtKB-KW"/>
</dbReference>
<keyword evidence="5" id="KW-1185">Reference proteome</keyword>
<dbReference type="Pfam" id="PF06414">
    <property type="entry name" value="Zeta_toxin"/>
    <property type="match status" value="1"/>
</dbReference>
<evidence type="ECO:0000256" key="2">
    <source>
        <dbReference type="ARBA" id="ARBA00022840"/>
    </source>
</evidence>
<dbReference type="Gene3D" id="3.40.50.300">
    <property type="entry name" value="P-loop containing nucleotide triphosphate hydrolases"/>
    <property type="match status" value="1"/>
</dbReference>
<name>A0AAE3N5G2_9BURK</name>
<keyword evidence="2" id="KW-0067">ATP-binding</keyword>
<accession>A0AAE3N5G2</accession>
<dbReference type="InterPro" id="IPR027417">
    <property type="entry name" value="P-loop_NTPase"/>
</dbReference>
<sequence length="202" mass="21658">MPPPAERPVFYLLAGPNGAGKSTLYKALAANGTLAPGLEFINADLHEAAHLQHIPEPQARSEAARVWAEQRRTALLGERRSFVSETVFSHPSKLALIAEAQAAGFLVVLIVVALDEPQRLLARVRQRVAEGGHAVPDDRVLARYPRTLALLAQAVRQVPLALLYDSEVVEAGTHRLVAVCRAGVAQPQVTPLPAWAATLLAA</sequence>
<comment type="caution">
    <text evidence="4">The sequence shown here is derived from an EMBL/GenBank/DDBJ whole genome shotgun (WGS) entry which is preliminary data.</text>
</comment>
<dbReference type="PANTHER" id="PTHR39206">
    <property type="entry name" value="SLL8004 PROTEIN"/>
    <property type="match status" value="1"/>
</dbReference>
<dbReference type="SUPFAM" id="SSF52540">
    <property type="entry name" value="P-loop containing nucleoside triphosphate hydrolases"/>
    <property type="match status" value="1"/>
</dbReference>
<evidence type="ECO:0000256" key="1">
    <source>
        <dbReference type="ARBA" id="ARBA00022741"/>
    </source>
</evidence>